<protein>
    <submittedName>
        <fullName evidence="7">Protease</fullName>
    </submittedName>
</protein>
<dbReference type="GO" id="GO:0008270">
    <property type="term" value="F:zinc ion binding"/>
    <property type="evidence" value="ECO:0007669"/>
    <property type="project" value="InterPro"/>
</dbReference>
<dbReference type="PANTHER" id="PTHR11878:SF65">
    <property type="entry name" value="NA_CA-EXCHANGE PROTEIN, ISOFORM G"/>
    <property type="match status" value="1"/>
</dbReference>
<evidence type="ECO:0000313" key="7">
    <source>
        <dbReference type="EMBL" id="GBF80960.1"/>
    </source>
</evidence>
<dbReference type="GO" id="GO:0006508">
    <property type="term" value="P:proteolysis"/>
    <property type="evidence" value="ECO:0007669"/>
    <property type="project" value="UniProtKB-KW"/>
</dbReference>
<dbReference type="InterPro" id="IPR034033">
    <property type="entry name" value="Serralysin-like"/>
</dbReference>
<keyword evidence="4" id="KW-0406">Ion transport</keyword>
<evidence type="ECO:0000259" key="6">
    <source>
        <dbReference type="SMART" id="SM00237"/>
    </source>
</evidence>
<evidence type="ECO:0000256" key="3">
    <source>
        <dbReference type="ARBA" id="ARBA00022837"/>
    </source>
</evidence>
<dbReference type="SMART" id="SM00237">
    <property type="entry name" value="Calx_beta"/>
    <property type="match status" value="3"/>
</dbReference>
<proteinExistence type="predicted"/>
<dbReference type="GO" id="GO:0007154">
    <property type="term" value="P:cell communication"/>
    <property type="evidence" value="ECO:0007669"/>
    <property type="project" value="InterPro"/>
</dbReference>
<dbReference type="GO" id="GO:0030001">
    <property type="term" value="P:metal ion transport"/>
    <property type="evidence" value="ECO:0007669"/>
    <property type="project" value="TreeGrafter"/>
</dbReference>
<sequence>MNVILDTLQSIINTPDSANPLSSMENPILDQGKLGDNLSINNLLDQQTGWVGNKLGHVFCNSNLSCSCSSCTNPILLDNITPQNTVSSGTTSLSPQDTTTNLPIDAILSGTQWYLTSTNKTVTYSFYEDTIFAGSYYGFQTGIREVSEGIKSNVRSILNWVQSIINVNFLEVQETDTSTYGQMRFMLSDSPNYAYTYYPFIDDLAGDVYLKGTYDNAANTNGFQNPGGKHGFMSLIHEIGHALGLQHSFDGGLDPSLDNSNNTVMGYNFKYGDVSTASTFAPLDIAALQSLYGARVTTTNDTYLFKTIDKFTVNGQSGLNTNSPNVVKQTIWDGDGNDTIDLSLVAANTAGYRVDLNPGGFITQNNVYQAKTYTINGIAYQTTASGTQIAYDTFIENLINSKSSDNIYLNAIANKVSGYNSTIETGNDIIYNGTSQDILQLDYNFSEVTHTQNLNDLVLGLGTNGSITLKDYYLNLTDQINIQYADILRVSISDAQVIEGNSGLTKLLFTVNLSDAATEAFTLNYNTIDGTATGGIDYASITNGSLNFLVGETQKTIEVQVNGDLTDEDNENFILQLFKNSTTPASISLLNSQGLGNIIDDDVQARLSITDVTVNEKNGTATLRVNLSKSLDNVVSVDYNTTNSSAIAGQDYTDQTGTITFNAGVTQQFITINLMNNTVYEPTAEKFFVNLTNAKNATISDNQGVVTITDNDSKPTISINDVTKLERNISGTTTTFWFTVSLSNASSQSISVNYNTLNRTAVAGSDYIGKSGILTFNPLQTRKTISVTVNADSNSEANEQFFVNLSNPTNATIADRQGIGTILTDDAITTVTKVASITRPSATLLNSTDKIDILTGTTQADLFSLGNSKSAYFNEIGFDDLPILKNFQEQQNDTIQLMYRLISSFEDDINSSKDVKGTENFYNNQDNQELISIVSDLNSMSLESKAFSFV</sequence>
<evidence type="ECO:0000256" key="4">
    <source>
        <dbReference type="ARBA" id="ARBA00023065"/>
    </source>
</evidence>
<feature type="domain" description="Calx-beta" evidence="6">
    <location>
        <begin position="704"/>
        <end position="806"/>
    </location>
</feature>
<dbReference type="SUPFAM" id="SSF141072">
    <property type="entry name" value="CalX-like"/>
    <property type="match status" value="3"/>
</dbReference>
<evidence type="ECO:0000256" key="1">
    <source>
        <dbReference type="ARBA" id="ARBA00022729"/>
    </source>
</evidence>
<dbReference type="GO" id="GO:0016020">
    <property type="term" value="C:membrane"/>
    <property type="evidence" value="ECO:0007669"/>
    <property type="project" value="InterPro"/>
</dbReference>
<reference evidence="8" key="1">
    <citation type="submission" date="2017-05" db="EMBL/GenBank/DDBJ databases">
        <title>Physiological properties and genetic analysis related to exopolysaccharide production of fresh-water unicellular cyanobacterium Aphanothece sacrum, Suizenji Nori, that has been cultured as a food source in Japan.</title>
        <authorList>
            <person name="Kanesaki Y."/>
            <person name="Yoshikawa S."/>
            <person name="Ohki K."/>
        </authorList>
    </citation>
    <scope>NUCLEOTIDE SEQUENCE [LARGE SCALE GENOMIC DNA]</scope>
    <source>
        <strain evidence="8">FPU1</strain>
    </source>
</reference>
<dbReference type="GO" id="GO:0008237">
    <property type="term" value="F:metallopeptidase activity"/>
    <property type="evidence" value="ECO:0007669"/>
    <property type="project" value="InterPro"/>
</dbReference>
<keyword evidence="2" id="KW-0677">Repeat</keyword>
<evidence type="ECO:0000259" key="5">
    <source>
        <dbReference type="SMART" id="SM00235"/>
    </source>
</evidence>
<accession>A0A401IIG1</accession>
<evidence type="ECO:0000256" key="2">
    <source>
        <dbReference type="ARBA" id="ARBA00022737"/>
    </source>
</evidence>
<dbReference type="CDD" id="cd04277">
    <property type="entry name" value="ZnMc_serralysin_like"/>
    <property type="match status" value="1"/>
</dbReference>
<comment type="caution">
    <text evidence="7">The sequence shown here is derived from an EMBL/GenBank/DDBJ whole genome shotgun (WGS) entry which is preliminary data.</text>
</comment>
<evidence type="ECO:0000313" key="8">
    <source>
        <dbReference type="Proteomes" id="UP000287247"/>
    </source>
</evidence>
<dbReference type="InterPro" id="IPR006026">
    <property type="entry name" value="Peptidase_Metallo"/>
</dbReference>
<dbReference type="Proteomes" id="UP000287247">
    <property type="component" value="Unassembled WGS sequence"/>
</dbReference>
<dbReference type="SMART" id="SM00235">
    <property type="entry name" value="ZnMc"/>
    <property type="match status" value="1"/>
</dbReference>
<dbReference type="InterPro" id="IPR038081">
    <property type="entry name" value="CalX-like_sf"/>
</dbReference>
<dbReference type="RefSeq" id="WP_227873516.1">
    <property type="nucleotide sequence ID" value="NZ_BDQK01000013.1"/>
</dbReference>
<dbReference type="Gene3D" id="2.60.40.2030">
    <property type="match status" value="3"/>
</dbReference>
<dbReference type="InterPro" id="IPR003644">
    <property type="entry name" value="Calx_beta"/>
</dbReference>
<keyword evidence="4" id="KW-0813">Transport</keyword>
<keyword evidence="7" id="KW-0645">Protease</keyword>
<keyword evidence="7" id="KW-0378">Hydrolase</keyword>
<keyword evidence="1" id="KW-0732">Signal</keyword>
<dbReference type="InterPro" id="IPR051171">
    <property type="entry name" value="CaCA"/>
</dbReference>
<keyword evidence="3" id="KW-0106">Calcium</keyword>
<dbReference type="EMBL" id="BDQK01000013">
    <property type="protein sequence ID" value="GBF80960.1"/>
    <property type="molecule type" value="Genomic_DNA"/>
</dbReference>
<organism evidence="7 8">
    <name type="scientific">Aphanothece sacrum FPU1</name>
    <dbReference type="NCBI Taxonomy" id="1920663"/>
    <lineage>
        <taxon>Bacteria</taxon>
        <taxon>Bacillati</taxon>
        <taxon>Cyanobacteriota</taxon>
        <taxon>Cyanophyceae</taxon>
        <taxon>Oscillatoriophycideae</taxon>
        <taxon>Chroococcales</taxon>
        <taxon>Aphanothecaceae</taxon>
        <taxon>Aphanothece</taxon>
    </lineage>
</organism>
<gene>
    <name evidence="7" type="ORF">AsFPU1_2369</name>
</gene>
<name>A0A401IIG1_APHSA</name>
<feature type="domain" description="Calx-beta" evidence="6">
    <location>
        <begin position="594"/>
        <end position="692"/>
    </location>
</feature>
<dbReference type="AlphaFoldDB" id="A0A401IIG1"/>
<dbReference type="SUPFAM" id="SSF55486">
    <property type="entry name" value="Metalloproteases ('zincins'), catalytic domain"/>
    <property type="match status" value="1"/>
</dbReference>
<dbReference type="Pfam" id="PF03160">
    <property type="entry name" value="Calx-beta"/>
    <property type="match status" value="3"/>
</dbReference>
<dbReference type="InterPro" id="IPR024079">
    <property type="entry name" value="MetalloPept_cat_dom_sf"/>
</dbReference>
<dbReference type="PANTHER" id="PTHR11878">
    <property type="entry name" value="SODIUM/CALCIUM EXCHANGER"/>
    <property type="match status" value="1"/>
</dbReference>
<dbReference type="Gene3D" id="3.40.390.10">
    <property type="entry name" value="Collagenase (Catalytic Domain)"/>
    <property type="match status" value="1"/>
</dbReference>
<feature type="domain" description="Peptidase metallopeptidase" evidence="5">
    <location>
        <begin position="109"/>
        <end position="294"/>
    </location>
</feature>
<feature type="domain" description="Calx-beta" evidence="6">
    <location>
        <begin position="478"/>
        <end position="578"/>
    </location>
</feature>
<keyword evidence="8" id="KW-1185">Reference proteome</keyword>